<dbReference type="PANTHER" id="PTHR35342:SF5">
    <property type="entry name" value="TRICARBOXYLIC TRANSPORT PROTEIN"/>
    <property type="match status" value="1"/>
</dbReference>
<dbReference type="InterPro" id="IPR002823">
    <property type="entry name" value="DUF112_TM"/>
</dbReference>
<feature type="transmembrane region" description="Helical" evidence="1">
    <location>
        <begin position="6"/>
        <end position="27"/>
    </location>
</feature>
<gene>
    <name evidence="3" type="ORF">HORIV_15670</name>
</gene>
<organism evidence="3 4">
    <name type="scientific">Vreelandella olivaria</name>
    <dbReference type="NCBI Taxonomy" id="390919"/>
    <lineage>
        <taxon>Bacteria</taxon>
        <taxon>Pseudomonadati</taxon>
        <taxon>Pseudomonadota</taxon>
        <taxon>Gammaproteobacteria</taxon>
        <taxon>Oceanospirillales</taxon>
        <taxon>Halomonadaceae</taxon>
        <taxon>Vreelandella</taxon>
    </lineage>
</organism>
<reference evidence="4" key="1">
    <citation type="journal article" date="2019" name="Microbiol. Resour. Announc.">
        <title>Complete Genome Sequence of Halomonas olivaria, a Moderately Halophilic Bacterium Isolated from Olive Processing Effluents, Obtained by Nanopore Sequencing.</title>
        <authorList>
            <person name="Nagata S."/>
            <person name="Ii K.M."/>
            <person name="Tsukimi T."/>
            <person name="Miura M.C."/>
            <person name="Galipon J."/>
            <person name="Arakawa K."/>
        </authorList>
    </citation>
    <scope>NUCLEOTIDE SEQUENCE [LARGE SCALE GENOMIC DNA]</scope>
    <source>
        <strain evidence="4">TYRC17</strain>
    </source>
</reference>
<keyword evidence="1" id="KW-1133">Transmembrane helix</keyword>
<evidence type="ECO:0000313" key="3">
    <source>
        <dbReference type="EMBL" id="BBI49146.1"/>
    </source>
</evidence>
<feature type="domain" description="DUF112" evidence="2">
    <location>
        <begin position="2"/>
        <end position="112"/>
    </location>
</feature>
<keyword evidence="1" id="KW-0472">Membrane</keyword>
<evidence type="ECO:0000313" key="4">
    <source>
        <dbReference type="Proteomes" id="UP000289555"/>
    </source>
</evidence>
<evidence type="ECO:0000259" key="2">
    <source>
        <dbReference type="Pfam" id="PF01970"/>
    </source>
</evidence>
<proteinExistence type="predicted"/>
<dbReference type="EMBL" id="AP019416">
    <property type="protein sequence ID" value="BBI49146.1"/>
    <property type="molecule type" value="Genomic_DNA"/>
</dbReference>
<accession>A0ABN5WQ85</accession>
<dbReference type="Proteomes" id="UP000289555">
    <property type="component" value="Chromosome"/>
</dbReference>
<dbReference type="Pfam" id="PF01970">
    <property type="entry name" value="TctA"/>
    <property type="match status" value="1"/>
</dbReference>
<evidence type="ECO:0000256" key="1">
    <source>
        <dbReference type="SAM" id="Phobius"/>
    </source>
</evidence>
<protein>
    <recommendedName>
        <fullName evidence="2">DUF112 domain-containing protein</fullName>
    </recommendedName>
</protein>
<keyword evidence="1" id="KW-0812">Transmembrane</keyword>
<name>A0ABN5WQ85_9GAMM</name>
<keyword evidence="4" id="KW-1185">Reference proteome</keyword>
<sequence>MQGIAVMLSVYVGGLSGGLFSAALLGIPGTPSSVATTFDAFPMARQGNPGKALSLGLFASFVGSIISIAVLIVAAPPLALLAVKLGPWEYFALIIFALTVIASLVGDSLIRG</sequence>
<feature type="transmembrane region" description="Helical" evidence="1">
    <location>
        <begin position="90"/>
        <end position="110"/>
    </location>
</feature>
<feature type="transmembrane region" description="Helical" evidence="1">
    <location>
        <begin position="52"/>
        <end position="78"/>
    </location>
</feature>
<dbReference type="PANTHER" id="PTHR35342">
    <property type="entry name" value="TRICARBOXYLIC TRANSPORT PROTEIN"/>
    <property type="match status" value="1"/>
</dbReference>